<dbReference type="SUPFAM" id="SSF51055">
    <property type="entry name" value="Carbohydrate binding domain"/>
    <property type="match status" value="1"/>
</dbReference>
<dbReference type="PANTHER" id="PTHR10963">
    <property type="entry name" value="GLYCOSYL HYDROLASE-RELATED"/>
    <property type="match status" value="1"/>
</dbReference>
<sequence>MGRVMRGRALTAAVVMVAGSLAATGVTGHGDAAEAATVNRTLLSDGFSGDRGDRPDGDVWAAADGRRSVAALDGEGRLALHSVLRTGETFPQAYGRAEARIKVWRRDGAWRALGVLDDEGRVPAGSVETLDSDRVDGDDFHTYTIDWTPTTLTWSLDGRKVLRFTRAEKGEPLMFVLNLASGGYYSNGMLVDWVTVRTPVQVDAAKWKAFTAYRAGQLVEYRKVVYRVREAHTSLPGWQPDLVPALFGKA</sequence>
<comment type="similarity">
    <text evidence="1">Belongs to the glycosyl hydrolase 16 family.</text>
</comment>
<dbReference type="EMBL" id="QGGR01000003">
    <property type="protein sequence ID" value="PWK50608.1"/>
    <property type="molecule type" value="Genomic_DNA"/>
</dbReference>
<dbReference type="PANTHER" id="PTHR10963:SF55">
    <property type="entry name" value="GLYCOSIDE HYDROLASE FAMILY 16 PROTEIN"/>
    <property type="match status" value="1"/>
</dbReference>
<dbReference type="InterPro" id="IPR000757">
    <property type="entry name" value="Beta-glucanase-like"/>
</dbReference>
<feature type="signal peptide" evidence="3">
    <location>
        <begin position="1"/>
        <end position="22"/>
    </location>
</feature>
<dbReference type="InterPro" id="IPR003610">
    <property type="entry name" value="CBM5/12"/>
</dbReference>
<dbReference type="Gene3D" id="2.60.120.200">
    <property type="match status" value="1"/>
</dbReference>
<dbReference type="Gene3D" id="2.10.10.20">
    <property type="entry name" value="Carbohydrate-binding module superfamily 5/12"/>
    <property type="match status" value="1"/>
</dbReference>
<dbReference type="Pfam" id="PF00722">
    <property type="entry name" value="Glyco_hydro_16"/>
    <property type="match status" value="1"/>
</dbReference>
<keyword evidence="3" id="KW-0732">Signal</keyword>
<proteinExistence type="inferred from homology"/>
<reference evidence="6 7" key="1">
    <citation type="submission" date="2018-05" db="EMBL/GenBank/DDBJ databases">
        <title>Genomic Encyclopedia of Archaeal and Bacterial Type Strains, Phase II (KMG-II): from individual species to whole genera.</title>
        <authorList>
            <person name="Goeker M."/>
        </authorList>
    </citation>
    <scope>NUCLEOTIDE SEQUENCE [LARGE SCALE GENOMIC DNA]</scope>
    <source>
        <strain evidence="6 7">DSM 45184</strain>
    </source>
</reference>
<organism evidence="6 7">
    <name type="scientific">Actinoplanes xinjiangensis</name>
    <dbReference type="NCBI Taxonomy" id="512350"/>
    <lineage>
        <taxon>Bacteria</taxon>
        <taxon>Bacillati</taxon>
        <taxon>Actinomycetota</taxon>
        <taxon>Actinomycetes</taxon>
        <taxon>Micromonosporales</taxon>
        <taxon>Micromonosporaceae</taxon>
        <taxon>Actinoplanes</taxon>
    </lineage>
</organism>
<name>A0A316FP19_9ACTN</name>
<dbReference type="Proteomes" id="UP000245697">
    <property type="component" value="Unassembled WGS sequence"/>
</dbReference>
<feature type="domain" description="Chitin-binding type-3" evidence="5">
    <location>
        <begin position="207"/>
        <end position="247"/>
    </location>
</feature>
<protein>
    <submittedName>
        <fullName evidence="6">Glycosyl hydrolase family 16</fullName>
    </submittedName>
</protein>
<dbReference type="AlphaFoldDB" id="A0A316FP19"/>
<dbReference type="InterPro" id="IPR050546">
    <property type="entry name" value="Glycosyl_Hydrlase_16"/>
</dbReference>
<feature type="chain" id="PRO_5038337691" evidence="3">
    <location>
        <begin position="23"/>
        <end position="250"/>
    </location>
</feature>
<dbReference type="SUPFAM" id="SSF49899">
    <property type="entry name" value="Concanavalin A-like lectins/glucanases"/>
    <property type="match status" value="1"/>
</dbReference>
<keyword evidence="7" id="KW-1185">Reference proteome</keyword>
<dbReference type="InterPro" id="IPR036573">
    <property type="entry name" value="CBM_sf_5/12"/>
</dbReference>
<evidence type="ECO:0000259" key="5">
    <source>
        <dbReference type="Pfam" id="PF02839"/>
    </source>
</evidence>
<dbReference type="CDD" id="cd12214">
    <property type="entry name" value="ChiA1_BD"/>
    <property type="match status" value="1"/>
</dbReference>
<evidence type="ECO:0000256" key="3">
    <source>
        <dbReference type="SAM" id="SignalP"/>
    </source>
</evidence>
<comment type="caution">
    <text evidence="6">The sequence shown here is derived from an EMBL/GenBank/DDBJ whole genome shotgun (WGS) entry which is preliminary data.</text>
</comment>
<dbReference type="GO" id="GO:0030246">
    <property type="term" value="F:carbohydrate binding"/>
    <property type="evidence" value="ECO:0007669"/>
    <property type="project" value="InterPro"/>
</dbReference>
<evidence type="ECO:0000256" key="1">
    <source>
        <dbReference type="ARBA" id="ARBA00006865"/>
    </source>
</evidence>
<dbReference type="GO" id="GO:0004553">
    <property type="term" value="F:hydrolase activity, hydrolyzing O-glycosyl compounds"/>
    <property type="evidence" value="ECO:0007669"/>
    <property type="project" value="InterPro"/>
</dbReference>
<evidence type="ECO:0000313" key="7">
    <source>
        <dbReference type="Proteomes" id="UP000245697"/>
    </source>
</evidence>
<evidence type="ECO:0000256" key="2">
    <source>
        <dbReference type="ARBA" id="ARBA00022801"/>
    </source>
</evidence>
<dbReference type="Pfam" id="PF02839">
    <property type="entry name" value="CBM_5_12"/>
    <property type="match status" value="1"/>
</dbReference>
<evidence type="ECO:0000259" key="4">
    <source>
        <dbReference type="Pfam" id="PF00722"/>
    </source>
</evidence>
<dbReference type="GO" id="GO:0005975">
    <property type="term" value="P:carbohydrate metabolic process"/>
    <property type="evidence" value="ECO:0007669"/>
    <property type="project" value="InterPro"/>
</dbReference>
<gene>
    <name evidence="6" type="ORF">BC793_103494</name>
</gene>
<feature type="domain" description="GH16" evidence="4">
    <location>
        <begin position="138"/>
        <end position="170"/>
    </location>
</feature>
<dbReference type="InterPro" id="IPR013320">
    <property type="entry name" value="ConA-like_dom_sf"/>
</dbReference>
<keyword evidence="2 6" id="KW-0378">Hydrolase</keyword>
<evidence type="ECO:0000313" key="6">
    <source>
        <dbReference type="EMBL" id="PWK50608.1"/>
    </source>
</evidence>
<accession>A0A316FP19</accession>
<dbReference type="GO" id="GO:0005576">
    <property type="term" value="C:extracellular region"/>
    <property type="evidence" value="ECO:0007669"/>
    <property type="project" value="InterPro"/>
</dbReference>